<evidence type="ECO:0000313" key="2">
    <source>
        <dbReference type="Proteomes" id="UP001157126"/>
    </source>
</evidence>
<comment type="caution">
    <text evidence="1">The sequence shown here is derived from an EMBL/GenBank/DDBJ whole genome shotgun (WGS) entry which is preliminary data.</text>
</comment>
<dbReference type="Pfam" id="PF05768">
    <property type="entry name" value="Glrx-like"/>
    <property type="match status" value="1"/>
</dbReference>
<evidence type="ECO:0000313" key="1">
    <source>
        <dbReference type="EMBL" id="GMA38433.1"/>
    </source>
</evidence>
<accession>A0ABQ6IP03</accession>
<dbReference type="Proteomes" id="UP001157126">
    <property type="component" value="Unassembled WGS sequence"/>
</dbReference>
<dbReference type="InterPro" id="IPR008554">
    <property type="entry name" value="Glutaredoxin-like"/>
</dbReference>
<name>A0ABQ6IP03_9MICO</name>
<protein>
    <recommendedName>
        <fullName evidence="3">Glutaredoxin</fullName>
    </recommendedName>
</protein>
<organism evidence="1 2">
    <name type="scientific">Mobilicoccus caccae</name>
    <dbReference type="NCBI Taxonomy" id="1859295"/>
    <lineage>
        <taxon>Bacteria</taxon>
        <taxon>Bacillati</taxon>
        <taxon>Actinomycetota</taxon>
        <taxon>Actinomycetes</taxon>
        <taxon>Micrococcales</taxon>
        <taxon>Dermatophilaceae</taxon>
        <taxon>Mobilicoccus</taxon>
    </lineage>
</organism>
<dbReference type="Gene3D" id="3.40.30.10">
    <property type="entry name" value="Glutaredoxin"/>
    <property type="match status" value="1"/>
</dbReference>
<dbReference type="InterPro" id="IPR036249">
    <property type="entry name" value="Thioredoxin-like_sf"/>
</dbReference>
<dbReference type="EMBL" id="BSUO01000001">
    <property type="protein sequence ID" value="GMA38433.1"/>
    <property type="molecule type" value="Genomic_DNA"/>
</dbReference>
<gene>
    <name evidence="1" type="ORF">GCM10025883_04780</name>
</gene>
<reference evidence="2" key="1">
    <citation type="journal article" date="2019" name="Int. J. Syst. Evol. Microbiol.">
        <title>The Global Catalogue of Microorganisms (GCM) 10K type strain sequencing project: providing services to taxonomists for standard genome sequencing and annotation.</title>
        <authorList>
            <consortium name="The Broad Institute Genomics Platform"/>
            <consortium name="The Broad Institute Genome Sequencing Center for Infectious Disease"/>
            <person name="Wu L."/>
            <person name="Ma J."/>
        </authorList>
    </citation>
    <scope>NUCLEOTIDE SEQUENCE [LARGE SCALE GENOMIC DNA]</scope>
    <source>
        <strain evidence="2">NBRC 113072</strain>
    </source>
</reference>
<proteinExistence type="predicted"/>
<evidence type="ECO:0008006" key="3">
    <source>
        <dbReference type="Google" id="ProtNLM"/>
    </source>
</evidence>
<keyword evidence="2" id="KW-1185">Reference proteome</keyword>
<sequence>MVRMESTWAPTVTLITKPGCHLCTLARDVVTRVTSDLGAGFEELSLADIPDPDPMWWEQIPVTLIDGQVHDYWRVSERRLRNELAGRIGAARSA</sequence>
<dbReference type="SUPFAM" id="SSF52833">
    <property type="entry name" value="Thioredoxin-like"/>
    <property type="match status" value="1"/>
</dbReference>